<reference evidence="4 5" key="1">
    <citation type="submission" date="2020-04" db="EMBL/GenBank/DDBJ databases">
        <title>Draft genome of Pyxidicoccus fallax type strain.</title>
        <authorList>
            <person name="Whitworth D.E."/>
        </authorList>
    </citation>
    <scope>NUCLEOTIDE SEQUENCE [LARGE SCALE GENOMIC DNA]</scope>
    <source>
        <strain evidence="4 5">DSM 14698</strain>
    </source>
</reference>
<dbReference type="Pfam" id="PF17820">
    <property type="entry name" value="PDZ_6"/>
    <property type="match status" value="1"/>
</dbReference>
<dbReference type="Gene3D" id="2.40.70.10">
    <property type="entry name" value="Acid Proteases"/>
    <property type="match status" value="2"/>
</dbReference>
<evidence type="ECO:0000256" key="1">
    <source>
        <dbReference type="ARBA" id="ARBA00022801"/>
    </source>
</evidence>
<feature type="signal peptide" evidence="2">
    <location>
        <begin position="1"/>
        <end position="22"/>
    </location>
</feature>
<dbReference type="SUPFAM" id="SSF50156">
    <property type="entry name" value="PDZ domain-like"/>
    <property type="match status" value="1"/>
</dbReference>
<sequence>MRLLTSIVLGLALVLAPASARADALKPLIERHLAWRGGDAYARLESAHARGTTATGGLRGTWESWRHRDGRLRVDTDLGVLKSALAVVPQGSWKLNASGQVEDAAPTDVRDARHRVALDFGTALRGRDGAKLALLPDEARDGRTWKVVRVTFGDEDLYDLFLDGTEGALHGLRIREDNETRFVRLGDWRRVQDVRMPFLEEVLTDNPDSDERTVVETLELNVPLPPSLFARPEVARRASFAEGRKSTGFIPFEFFNENRVFIPARVNGRETQVLLDSGAEMTVVDPAYARELGLKAEGQLAAVGSGGQAQAQLAGGVDITIGHLKLSGLTVAIIDLAEVAKRIGHPLPVILGKEAFNQLVVDVDFPNRKVAFHEASAFKAPPGAVRLPVVESAGGQRTVQLSIEGRPPIPVLFDVGNGGALSLFPSYWQKAGLLEKRRSSKTLSGAVGGLKERDVATLKRIQLAGFTLRDVPTVFDEVGNSVSASDRILGNLGLAVLGRFRMVTDYANDTLLLVPDARALRQPFRKDRSGLITFSGEGRLEVKLVAPGSPAATAGWRVGEEIVAIDGQKIGPDYEGTELARWRSRPAGQTVVLTMKDGSERRLTLRDYY</sequence>
<dbReference type="Pfam" id="PF13650">
    <property type="entry name" value="Asp_protease_2"/>
    <property type="match status" value="1"/>
</dbReference>
<dbReference type="AlphaFoldDB" id="A0A848LB60"/>
<comment type="caution">
    <text evidence="4">The sequence shown here is derived from an EMBL/GenBank/DDBJ whole genome shotgun (WGS) entry which is preliminary data.</text>
</comment>
<accession>A0A848LB60</accession>
<dbReference type="InterPro" id="IPR034122">
    <property type="entry name" value="Retropepsin-like_bacterial"/>
</dbReference>
<keyword evidence="5" id="KW-1185">Reference proteome</keyword>
<dbReference type="InterPro" id="IPR001969">
    <property type="entry name" value="Aspartic_peptidase_AS"/>
</dbReference>
<dbReference type="SUPFAM" id="SSF50630">
    <property type="entry name" value="Acid proteases"/>
    <property type="match status" value="1"/>
</dbReference>
<keyword evidence="1" id="KW-0378">Hydrolase</keyword>
<organism evidence="4 5">
    <name type="scientific">Pyxidicoccus fallax</name>
    <dbReference type="NCBI Taxonomy" id="394095"/>
    <lineage>
        <taxon>Bacteria</taxon>
        <taxon>Pseudomonadati</taxon>
        <taxon>Myxococcota</taxon>
        <taxon>Myxococcia</taxon>
        <taxon>Myxococcales</taxon>
        <taxon>Cystobacterineae</taxon>
        <taxon>Myxococcaceae</taxon>
        <taxon>Pyxidicoccus</taxon>
    </lineage>
</organism>
<evidence type="ECO:0000313" key="5">
    <source>
        <dbReference type="Proteomes" id="UP000518300"/>
    </source>
</evidence>
<dbReference type="PROSITE" id="PS50175">
    <property type="entry name" value="ASP_PROT_RETROV"/>
    <property type="match status" value="1"/>
</dbReference>
<keyword evidence="2" id="KW-0732">Signal</keyword>
<dbReference type="PROSITE" id="PS00141">
    <property type="entry name" value="ASP_PROTEASE"/>
    <property type="match status" value="1"/>
</dbReference>
<dbReference type="InterPro" id="IPR036034">
    <property type="entry name" value="PDZ_sf"/>
</dbReference>
<feature type="chain" id="PRO_5032842050" description="Peptidase A2 domain-containing protein" evidence="2">
    <location>
        <begin position="23"/>
        <end position="609"/>
    </location>
</feature>
<evidence type="ECO:0000313" key="4">
    <source>
        <dbReference type="EMBL" id="NMO15744.1"/>
    </source>
</evidence>
<dbReference type="RefSeq" id="WP_169345037.1">
    <property type="nucleotide sequence ID" value="NZ_JABBJJ010000047.1"/>
</dbReference>
<dbReference type="EMBL" id="JABBJJ010000047">
    <property type="protein sequence ID" value="NMO15744.1"/>
    <property type="molecule type" value="Genomic_DNA"/>
</dbReference>
<gene>
    <name evidence="4" type="ORF">HG543_12900</name>
</gene>
<dbReference type="InterPro" id="IPR001995">
    <property type="entry name" value="Peptidase_A2_cat"/>
</dbReference>
<dbReference type="CDD" id="cd05483">
    <property type="entry name" value="retropepsin_like_bacteria"/>
    <property type="match status" value="1"/>
</dbReference>
<evidence type="ECO:0000259" key="3">
    <source>
        <dbReference type="PROSITE" id="PS50175"/>
    </source>
</evidence>
<dbReference type="Gene3D" id="2.30.42.10">
    <property type="match status" value="1"/>
</dbReference>
<dbReference type="Proteomes" id="UP000518300">
    <property type="component" value="Unassembled WGS sequence"/>
</dbReference>
<evidence type="ECO:0000256" key="2">
    <source>
        <dbReference type="SAM" id="SignalP"/>
    </source>
</evidence>
<dbReference type="InterPro" id="IPR041489">
    <property type="entry name" value="PDZ_6"/>
</dbReference>
<dbReference type="GO" id="GO:0004190">
    <property type="term" value="F:aspartic-type endopeptidase activity"/>
    <property type="evidence" value="ECO:0007669"/>
    <property type="project" value="InterPro"/>
</dbReference>
<protein>
    <recommendedName>
        <fullName evidence="3">Peptidase A2 domain-containing protein</fullName>
    </recommendedName>
</protein>
<feature type="domain" description="Peptidase A2" evidence="3">
    <location>
        <begin position="271"/>
        <end position="307"/>
    </location>
</feature>
<name>A0A848LB60_9BACT</name>
<proteinExistence type="predicted"/>
<dbReference type="GO" id="GO:0006508">
    <property type="term" value="P:proteolysis"/>
    <property type="evidence" value="ECO:0007669"/>
    <property type="project" value="InterPro"/>
</dbReference>
<dbReference type="InterPro" id="IPR021109">
    <property type="entry name" value="Peptidase_aspartic_dom_sf"/>
</dbReference>